<dbReference type="Proteomes" id="UP000228503">
    <property type="component" value="Unassembled WGS sequence"/>
</dbReference>
<comment type="caution">
    <text evidence="1">The sequence shown here is derived from an EMBL/GenBank/DDBJ whole genome shotgun (WGS) entry which is preliminary data.</text>
</comment>
<dbReference type="EMBL" id="PFOB01000031">
    <property type="protein sequence ID" value="PIZ63128.1"/>
    <property type="molecule type" value="Genomic_DNA"/>
</dbReference>
<gene>
    <name evidence="1" type="ORF">COY16_02750</name>
</gene>
<sequence length="137" mass="15895">MSENNESGFKQTAFTRLKRTFKDVLKPDGRRFDIDIDTPENVEKAIQLLKSWDIETEAEVLRAILNGYHDGALWTMKKFDYPKLPHFTLIRPSRGISLPQKQGYSPMHDMIYVLADVVRHSKNVSLSKKYPVTQQEV</sequence>
<name>A0A2M7TZ75_9BACT</name>
<evidence type="ECO:0000313" key="1">
    <source>
        <dbReference type="EMBL" id="PIZ63128.1"/>
    </source>
</evidence>
<evidence type="ECO:0000313" key="2">
    <source>
        <dbReference type="Proteomes" id="UP000228503"/>
    </source>
</evidence>
<organism evidence="1 2">
    <name type="scientific">Candidatus Roizmanbacteria bacterium CG_4_10_14_0_2_um_filter_39_13</name>
    <dbReference type="NCBI Taxonomy" id="1974825"/>
    <lineage>
        <taxon>Bacteria</taxon>
        <taxon>Candidatus Roizmaniibacteriota</taxon>
    </lineage>
</organism>
<accession>A0A2M7TZ75</accession>
<proteinExistence type="predicted"/>
<dbReference type="AlphaFoldDB" id="A0A2M7TZ75"/>
<protein>
    <submittedName>
        <fullName evidence="1">Uncharacterized protein</fullName>
    </submittedName>
</protein>
<reference evidence="2" key="1">
    <citation type="submission" date="2017-09" db="EMBL/GenBank/DDBJ databases">
        <title>Depth-based differentiation of microbial function through sediment-hosted aquifers and enrichment of novel symbionts in the deep terrestrial subsurface.</title>
        <authorList>
            <person name="Probst A.J."/>
            <person name="Ladd B."/>
            <person name="Jarett J.K."/>
            <person name="Geller-Mcgrath D.E."/>
            <person name="Sieber C.M.K."/>
            <person name="Emerson J.B."/>
            <person name="Anantharaman K."/>
            <person name="Thomas B.C."/>
            <person name="Malmstrom R."/>
            <person name="Stieglmeier M."/>
            <person name="Klingl A."/>
            <person name="Woyke T."/>
            <person name="Ryan C.M."/>
            <person name="Banfield J.F."/>
        </authorList>
    </citation>
    <scope>NUCLEOTIDE SEQUENCE [LARGE SCALE GENOMIC DNA]</scope>
</reference>